<keyword evidence="2" id="KW-1185">Reference proteome</keyword>
<protein>
    <submittedName>
        <fullName evidence="1">Uncharacterized protein</fullName>
    </submittedName>
</protein>
<reference evidence="1 2" key="1">
    <citation type="journal article" date="2022" name="ISME Commun">
        <title>Vulcanimicrobium alpinus gen. nov. sp. nov., the first cultivated representative of the candidate phylum 'Eremiobacterota', is a metabolically versatile aerobic anoxygenic phototroph.</title>
        <authorList>
            <person name="Yabe S."/>
            <person name="Muto K."/>
            <person name="Abe K."/>
            <person name="Yokota A."/>
            <person name="Staudigel H."/>
            <person name="Tebo B.M."/>
        </authorList>
    </citation>
    <scope>NUCLEOTIDE SEQUENCE [LARGE SCALE GENOMIC DNA]</scope>
    <source>
        <strain evidence="1 2">WC8-2</strain>
    </source>
</reference>
<dbReference type="KEGG" id="vab:WPS_03570"/>
<sequence>MRLRRADGSFVPHPFVDPPLWSADRRTVTLLLDPSRQKIGLAHHRAYGFVLQSGARTRLLLGDEVVKSWLVSRGGCTPLDPAQWRIATVYAGTRDPLVVRFNGPIDALASEYLAVALPDGARARGSPQLAVGERAWTFVPAGAWRRGARLAIHPRLEDPCGDEIGEPFEHAPGRGLGSARTTTFVPLPIRTAD</sequence>
<evidence type="ECO:0000313" key="2">
    <source>
        <dbReference type="Proteomes" id="UP001317532"/>
    </source>
</evidence>
<dbReference type="AlphaFoldDB" id="A0AAN2C8K6"/>
<evidence type="ECO:0000313" key="1">
    <source>
        <dbReference type="EMBL" id="BDE05081.1"/>
    </source>
</evidence>
<organism evidence="1 2">
    <name type="scientific">Vulcanimicrobium alpinum</name>
    <dbReference type="NCBI Taxonomy" id="3016050"/>
    <lineage>
        <taxon>Bacteria</taxon>
        <taxon>Bacillati</taxon>
        <taxon>Vulcanimicrobiota</taxon>
        <taxon>Vulcanimicrobiia</taxon>
        <taxon>Vulcanimicrobiales</taxon>
        <taxon>Vulcanimicrobiaceae</taxon>
        <taxon>Vulcanimicrobium</taxon>
    </lineage>
</organism>
<dbReference type="EMBL" id="AP025523">
    <property type="protein sequence ID" value="BDE05081.1"/>
    <property type="molecule type" value="Genomic_DNA"/>
</dbReference>
<dbReference type="RefSeq" id="WP_317996148.1">
    <property type="nucleotide sequence ID" value="NZ_AP025523.1"/>
</dbReference>
<dbReference type="Proteomes" id="UP001317532">
    <property type="component" value="Chromosome"/>
</dbReference>
<proteinExistence type="predicted"/>
<gene>
    <name evidence="1" type="ORF">WPS_03570</name>
</gene>
<accession>A0AAN2C8K6</accession>
<name>A0AAN2C8K6_UNVUL</name>